<dbReference type="Pfam" id="PF12849">
    <property type="entry name" value="PBP_like_2"/>
    <property type="match status" value="1"/>
</dbReference>
<dbReference type="GO" id="GO:0042301">
    <property type="term" value="F:phosphate ion binding"/>
    <property type="evidence" value="ECO:0007669"/>
    <property type="project" value="InterPro"/>
</dbReference>
<evidence type="ECO:0000256" key="4">
    <source>
        <dbReference type="ARBA" id="ARBA00022448"/>
    </source>
</evidence>
<protein>
    <recommendedName>
        <fullName evidence="6">Phosphate-binding protein</fullName>
    </recommendedName>
</protein>
<feature type="domain" description="PBP" evidence="8">
    <location>
        <begin position="23"/>
        <end position="301"/>
    </location>
</feature>
<dbReference type="InterPro" id="IPR024370">
    <property type="entry name" value="PBP_domain"/>
</dbReference>
<evidence type="ECO:0000256" key="7">
    <source>
        <dbReference type="SAM" id="SignalP"/>
    </source>
</evidence>
<dbReference type="GO" id="GO:0035435">
    <property type="term" value="P:phosphate ion transmembrane transport"/>
    <property type="evidence" value="ECO:0007669"/>
    <property type="project" value="InterPro"/>
</dbReference>
<dbReference type="InParanoid" id="A0A146G746"/>
<comment type="similarity">
    <text evidence="2 6">Belongs to the PstS family.</text>
</comment>
<dbReference type="FunCoup" id="A0A146G746">
    <property type="interactions" value="241"/>
</dbReference>
<gene>
    <name evidence="9" type="ORF">TSACC_21795</name>
</gene>
<evidence type="ECO:0000313" key="10">
    <source>
        <dbReference type="Proteomes" id="UP000076023"/>
    </source>
</evidence>
<evidence type="ECO:0000256" key="2">
    <source>
        <dbReference type="ARBA" id="ARBA00008725"/>
    </source>
</evidence>
<dbReference type="Proteomes" id="UP000076023">
    <property type="component" value="Unassembled WGS sequence"/>
</dbReference>
<dbReference type="PANTHER" id="PTHR42996:SF1">
    <property type="entry name" value="PHOSPHATE-BINDING PROTEIN PSTS"/>
    <property type="match status" value="1"/>
</dbReference>
<dbReference type="NCBIfam" id="TIGR00975">
    <property type="entry name" value="3a0107s03"/>
    <property type="match status" value="1"/>
</dbReference>
<dbReference type="PANTHER" id="PTHR42996">
    <property type="entry name" value="PHOSPHATE-BINDING PROTEIN PSTS"/>
    <property type="match status" value="1"/>
</dbReference>
<reference evidence="10" key="1">
    <citation type="journal article" date="2017" name="Genome Announc.">
        <title>Draft Genome Sequence of Terrimicrobium sacchariphilum NM-5T, a Facultative Anaerobic Soil Bacterium of the Class Spartobacteria.</title>
        <authorList>
            <person name="Qiu Y.L."/>
            <person name="Tourlousse D.M."/>
            <person name="Matsuura N."/>
            <person name="Ohashi A."/>
            <person name="Sekiguchi Y."/>
        </authorList>
    </citation>
    <scope>NUCLEOTIDE SEQUENCE [LARGE SCALE GENOMIC DNA]</scope>
    <source>
        <strain evidence="10">NM-5</strain>
    </source>
</reference>
<evidence type="ECO:0000313" key="9">
    <source>
        <dbReference type="EMBL" id="GAT33380.1"/>
    </source>
</evidence>
<comment type="subunit">
    <text evidence="3">The complex is composed of two ATP-binding proteins (PstB), two transmembrane proteins (PstC and PstA) and a solute-binding protein (PstS).</text>
</comment>
<name>A0A146G746_TERSA</name>
<evidence type="ECO:0000256" key="1">
    <source>
        <dbReference type="ARBA" id="ARBA00002841"/>
    </source>
</evidence>
<dbReference type="SUPFAM" id="SSF53850">
    <property type="entry name" value="Periplasmic binding protein-like II"/>
    <property type="match status" value="1"/>
</dbReference>
<dbReference type="InterPro" id="IPR005673">
    <property type="entry name" value="ABC_phos-bd_PstS"/>
</dbReference>
<dbReference type="STRING" id="690879.TSACC_21795"/>
<dbReference type="CDD" id="cd13565">
    <property type="entry name" value="PBP2_PstS"/>
    <property type="match status" value="1"/>
</dbReference>
<dbReference type="AlphaFoldDB" id="A0A146G746"/>
<dbReference type="InterPro" id="IPR050962">
    <property type="entry name" value="Phosphate-bind_PstS"/>
</dbReference>
<comment type="function">
    <text evidence="1">Part of the ABC transporter complex PstSACB involved in phosphate import.</text>
</comment>
<keyword evidence="7" id="KW-0732">Signal</keyword>
<comment type="caution">
    <text evidence="9">The sequence shown here is derived from an EMBL/GenBank/DDBJ whole genome shotgun (WGS) entry which is preliminary data.</text>
</comment>
<sequence length="335" mass="34928">MKLLSLLSVGAVSTSILAGSAMAQQLSGAGASFPAPLYQRWAAEYNKVNPSVQVNYQSVGSGAGVKQFTQGTVDFAASDAAMSDEEIAKVKNGVVMIPATAGSIVIAYNLPGVTDLKLSRDAYAGIFLGKVTNWSDPIIAKDNPGVTLPNLPINVAYRSDGSGTTFVFTKHLSAISKDFADSVGSDKSVQWPVGVGGKGNDGVTALIKQSPGAVGYVEYGYAVNNGLATAQLQNKAGNFIKATDESGAATLASVQLPENLRIWPEDPAGAQDYPIATFTWLLLYKQNADAAKLKALKEFVTYGLTDGQKFAGELGYIPLPAPVVAKAKAALESVK</sequence>
<organism evidence="9 10">
    <name type="scientific">Terrimicrobium sacchariphilum</name>
    <dbReference type="NCBI Taxonomy" id="690879"/>
    <lineage>
        <taxon>Bacteria</taxon>
        <taxon>Pseudomonadati</taxon>
        <taxon>Verrucomicrobiota</taxon>
        <taxon>Terrimicrobiia</taxon>
        <taxon>Terrimicrobiales</taxon>
        <taxon>Terrimicrobiaceae</taxon>
        <taxon>Terrimicrobium</taxon>
    </lineage>
</organism>
<evidence type="ECO:0000256" key="3">
    <source>
        <dbReference type="ARBA" id="ARBA00011529"/>
    </source>
</evidence>
<accession>A0A146G746</accession>
<dbReference type="RefSeq" id="WP_075079117.1">
    <property type="nucleotide sequence ID" value="NZ_BDCO01000002.1"/>
</dbReference>
<proteinExistence type="inferred from homology"/>
<dbReference type="PIRSF" id="PIRSF002756">
    <property type="entry name" value="PstS"/>
    <property type="match status" value="1"/>
</dbReference>
<keyword evidence="10" id="KW-1185">Reference proteome</keyword>
<feature type="signal peptide" evidence="7">
    <location>
        <begin position="1"/>
        <end position="23"/>
    </location>
</feature>
<keyword evidence="5 6" id="KW-0592">Phosphate transport</keyword>
<dbReference type="EMBL" id="BDCO01000002">
    <property type="protein sequence ID" value="GAT33380.1"/>
    <property type="molecule type" value="Genomic_DNA"/>
</dbReference>
<dbReference type="GO" id="GO:0043190">
    <property type="term" value="C:ATP-binding cassette (ABC) transporter complex"/>
    <property type="evidence" value="ECO:0007669"/>
    <property type="project" value="InterPro"/>
</dbReference>
<evidence type="ECO:0000256" key="6">
    <source>
        <dbReference type="PIRNR" id="PIRNR002756"/>
    </source>
</evidence>
<evidence type="ECO:0000256" key="5">
    <source>
        <dbReference type="ARBA" id="ARBA00022592"/>
    </source>
</evidence>
<dbReference type="OrthoDB" id="9790048at2"/>
<feature type="chain" id="PRO_5007524518" description="Phosphate-binding protein" evidence="7">
    <location>
        <begin position="24"/>
        <end position="335"/>
    </location>
</feature>
<dbReference type="Gene3D" id="3.40.190.10">
    <property type="entry name" value="Periplasmic binding protein-like II"/>
    <property type="match status" value="2"/>
</dbReference>
<evidence type="ECO:0000259" key="8">
    <source>
        <dbReference type="Pfam" id="PF12849"/>
    </source>
</evidence>
<keyword evidence="4 6" id="KW-0813">Transport</keyword>